<keyword evidence="3" id="KW-1185">Reference proteome</keyword>
<gene>
    <name evidence="2" type="ORF">FM119_08620</name>
</gene>
<name>A0A1R4JNN1_9MICO</name>
<reference evidence="3" key="1">
    <citation type="submission" date="2017-02" db="EMBL/GenBank/DDBJ databases">
        <authorList>
            <person name="Dridi B."/>
        </authorList>
    </citation>
    <scope>NUCLEOTIDE SEQUENCE [LARGE SCALE GENOMIC DNA]</scope>
    <source>
        <strain evidence="3">EB411</strain>
    </source>
</reference>
<proteinExistence type="predicted"/>
<feature type="region of interest" description="Disordered" evidence="1">
    <location>
        <begin position="1"/>
        <end position="21"/>
    </location>
</feature>
<dbReference type="AlphaFoldDB" id="A0A1R4JNN1"/>
<dbReference type="EMBL" id="FUKR01000050">
    <property type="protein sequence ID" value="SJN33871.1"/>
    <property type="molecule type" value="Genomic_DNA"/>
</dbReference>
<evidence type="ECO:0000313" key="2">
    <source>
        <dbReference type="EMBL" id="SJN33871.1"/>
    </source>
</evidence>
<protein>
    <submittedName>
        <fullName evidence="2">Uncharacterized protein</fullName>
    </submittedName>
</protein>
<dbReference type="OrthoDB" id="5149911at2"/>
<sequence>MAQLEFKEPPAHGRKKHVDDWKDTADQLRNRPGEWALVATDASPSMVRHIKAGTYIGMRPAGHFDAVSRGNRGSRADEIYARYIGGES</sequence>
<dbReference type="Proteomes" id="UP000196778">
    <property type="component" value="Unassembled WGS sequence"/>
</dbReference>
<organism evidence="2 3">
    <name type="scientific">Mycetocola reblochoni REB411</name>
    <dbReference type="NCBI Taxonomy" id="1255698"/>
    <lineage>
        <taxon>Bacteria</taxon>
        <taxon>Bacillati</taxon>
        <taxon>Actinomycetota</taxon>
        <taxon>Actinomycetes</taxon>
        <taxon>Micrococcales</taxon>
        <taxon>Microbacteriaceae</taxon>
        <taxon>Mycetocola</taxon>
    </lineage>
</organism>
<evidence type="ECO:0000313" key="3">
    <source>
        <dbReference type="Proteomes" id="UP000196778"/>
    </source>
</evidence>
<accession>A0A1R4JNN1</accession>
<evidence type="ECO:0000256" key="1">
    <source>
        <dbReference type="SAM" id="MobiDB-lite"/>
    </source>
</evidence>
<dbReference type="RefSeq" id="WP_087137265.1">
    <property type="nucleotide sequence ID" value="NZ_FUKR01000050.1"/>
</dbReference>